<organism evidence="2 3">
    <name type="scientific">Soonwooa buanensis</name>
    <dbReference type="NCBI Taxonomy" id="619805"/>
    <lineage>
        <taxon>Bacteria</taxon>
        <taxon>Pseudomonadati</taxon>
        <taxon>Bacteroidota</taxon>
        <taxon>Flavobacteriia</taxon>
        <taxon>Flavobacteriales</taxon>
        <taxon>Weeksellaceae</taxon>
        <taxon>Chryseobacterium group</taxon>
        <taxon>Soonwooa</taxon>
    </lineage>
</organism>
<proteinExistence type="predicted"/>
<dbReference type="EMBL" id="FUYZ01000014">
    <property type="protein sequence ID" value="SKC10241.1"/>
    <property type="molecule type" value="Genomic_DNA"/>
</dbReference>
<dbReference type="PANTHER" id="PTHR43792">
    <property type="entry name" value="GNAT FAMILY, PUTATIVE (AFU_ORTHOLOGUE AFUA_3G00765)-RELATED-RELATED"/>
    <property type="match status" value="1"/>
</dbReference>
<dbReference type="InterPro" id="IPR000182">
    <property type="entry name" value="GNAT_dom"/>
</dbReference>
<dbReference type="Gene3D" id="3.40.630.30">
    <property type="match status" value="1"/>
</dbReference>
<protein>
    <submittedName>
        <fullName evidence="2">Protein N-acetyltransferase, RimJ/RimL family</fullName>
    </submittedName>
</protein>
<dbReference type="AlphaFoldDB" id="A0A1T5GPE0"/>
<feature type="domain" description="N-acetyltransferase" evidence="1">
    <location>
        <begin position="11"/>
        <end position="176"/>
    </location>
</feature>
<dbReference type="GO" id="GO:0016747">
    <property type="term" value="F:acyltransferase activity, transferring groups other than amino-acyl groups"/>
    <property type="evidence" value="ECO:0007669"/>
    <property type="project" value="InterPro"/>
</dbReference>
<sequence length="176" mass="20251">MLLNTFETERLILRPLELQDADRLYLLDSNPEVMKYIGMPALTAQEESVKVIEMIRDQYERFGIGRFAVVEKESGLLVGWSGLKFNDSEINGFKDFYELGYRFLPETWGKGYASETGKAFVDKFFDEMKLKNLYAYAHSENGASNHVLTKLGFTKTGTFTEPDGDCFWYEMTSKPN</sequence>
<dbReference type="STRING" id="619805.SAMN05660477_03029"/>
<accession>A0A1T5GPE0</accession>
<evidence type="ECO:0000259" key="1">
    <source>
        <dbReference type="PROSITE" id="PS51186"/>
    </source>
</evidence>
<dbReference type="RefSeq" id="WP_079668239.1">
    <property type="nucleotide sequence ID" value="NZ_FUYZ01000014.1"/>
</dbReference>
<gene>
    <name evidence="2" type="ORF">SAMN05660477_03029</name>
</gene>
<dbReference type="SUPFAM" id="SSF55729">
    <property type="entry name" value="Acyl-CoA N-acyltransferases (Nat)"/>
    <property type="match status" value="1"/>
</dbReference>
<dbReference type="Pfam" id="PF13302">
    <property type="entry name" value="Acetyltransf_3"/>
    <property type="match status" value="1"/>
</dbReference>
<dbReference type="Proteomes" id="UP000191112">
    <property type="component" value="Unassembled WGS sequence"/>
</dbReference>
<keyword evidence="2" id="KW-0808">Transferase</keyword>
<dbReference type="InterPro" id="IPR051531">
    <property type="entry name" value="N-acetyltransferase"/>
</dbReference>
<dbReference type="PROSITE" id="PS51186">
    <property type="entry name" value="GNAT"/>
    <property type="match status" value="1"/>
</dbReference>
<name>A0A1T5GPE0_9FLAO</name>
<dbReference type="InterPro" id="IPR016181">
    <property type="entry name" value="Acyl_CoA_acyltransferase"/>
</dbReference>
<dbReference type="OrthoDB" id="9788916at2"/>
<reference evidence="2 3" key="1">
    <citation type="submission" date="2017-02" db="EMBL/GenBank/DDBJ databases">
        <authorList>
            <person name="Peterson S.W."/>
        </authorList>
    </citation>
    <scope>NUCLEOTIDE SEQUENCE [LARGE SCALE GENOMIC DNA]</scope>
    <source>
        <strain evidence="2 3">DSM 22323</strain>
    </source>
</reference>
<evidence type="ECO:0000313" key="3">
    <source>
        <dbReference type="Proteomes" id="UP000191112"/>
    </source>
</evidence>
<dbReference type="PANTHER" id="PTHR43792:SF16">
    <property type="entry name" value="N-ACETYLTRANSFERASE DOMAIN-CONTAINING PROTEIN"/>
    <property type="match status" value="1"/>
</dbReference>
<evidence type="ECO:0000313" key="2">
    <source>
        <dbReference type="EMBL" id="SKC10241.1"/>
    </source>
</evidence>
<keyword evidence="3" id="KW-1185">Reference proteome</keyword>